<gene>
    <name evidence="1" type="ORF">NC662_19680</name>
</gene>
<protein>
    <submittedName>
        <fullName evidence="1">Uncharacterized protein</fullName>
    </submittedName>
</protein>
<name>A0ABU2F5X5_HALAR</name>
<evidence type="ECO:0000313" key="1">
    <source>
        <dbReference type="EMBL" id="MDS0255924.1"/>
    </source>
</evidence>
<keyword evidence="2" id="KW-1185">Reference proteome</keyword>
<dbReference type="RefSeq" id="WP_005533768.1">
    <property type="nucleotide sequence ID" value="NZ_BAABDY010000006.1"/>
</dbReference>
<proteinExistence type="predicted"/>
<evidence type="ECO:0000313" key="2">
    <source>
        <dbReference type="Proteomes" id="UP001248536"/>
    </source>
</evidence>
<dbReference type="EMBL" id="JAMQCP010000006">
    <property type="protein sequence ID" value="MDS0255924.1"/>
    <property type="molecule type" value="Genomic_DNA"/>
</dbReference>
<accession>A0ABU2F5X5</accession>
<reference evidence="1 2" key="1">
    <citation type="submission" date="2022-06" db="EMBL/GenBank/DDBJ databases">
        <title>Haloarcula sp. a new haloarchaeum isolate from saline soil.</title>
        <authorList>
            <person name="Strakova D."/>
            <person name="Galisteo C."/>
            <person name="Sanchez-Porro C."/>
            <person name="Ventosa A."/>
        </authorList>
    </citation>
    <scope>NUCLEOTIDE SEQUENCE [LARGE SCALE GENOMIC DNA]</scope>
    <source>
        <strain evidence="1 2">JCM 15760</strain>
    </source>
</reference>
<organism evidence="1 2">
    <name type="scientific">Haloarcula argentinensis</name>
    <dbReference type="NCBI Taxonomy" id="43776"/>
    <lineage>
        <taxon>Archaea</taxon>
        <taxon>Methanobacteriati</taxon>
        <taxon>Methanobacteriota</taxon>
        <taxon>Stenosarchaea group</taxon>
        <taxon>Halobacteria</taxon>
        <taxon>Halobacteriales</taxon>
        <taxon>Haloarculaceae</taxon>
        <taxon>Haloarcula</taxon>
    </lineage>
</organism>
<dbReference type="Proteomes" id="UP001248536">
    <property type="component" value="Unassembled WGS sequence"/>
</dbReference>
<comment type="caution">
    <text evidence="1">The sequence shown here is derived from an EMBL/GenBank/DDBJ whole genome shotgun (WGS) entry which is preliminary data.</text>
</comment>
<sequence length="214" mass="24782">MSEYLEPIVENFDPMDYMMPDEEEFDEMLPEDADAEDVLEARQSYKSQKERGGAILTDKILAELLYLSNNAREPIDKIKNSPVNKWHGEQKDDIHLFFAFIGQAQEHLLRDAFVTHVISEDATTEAMKQKIMSDDHGRAMSAWECLDYLHKAGFIDDGLKGEIGQTRGERNEAVHDITRWLFAQFDPHQIESEISRGERTVVRLLELVYDFDLE</sequence>